<dbReference type="Proteomes" id="UP000821853">
    <property type="component" value="Unassembled WGS sequence"/>
</dbReference>
<dbReference type="OrthoDB" id="6426986at2759"/>
<dbReference type="EMBL" id="JABSTR010003257">
    <property type="protein sequence ID" value="KAH9384833.1"/>
    <property type="molecule type" value="Genomic_DNA"/>
</dbReference>
<sequence>MAHLWRRWRREYLLLLRSAHGAASPPGPEVQIGDVVVIQDDASSPMLWKLGRVLETFAGRDGVVRSCRLRVSSGQEIRRPVQRLYILEANPPRPP</sequence>
<accession>A0A9J6HCW7</accession>
<dbReference type="VEuPathDB" id="VectorBase:HLOH_062796"/>
<dbReference type="Pfam" id="PF18701">
    <property type="entry name" value="DUF5641"/>
    <property type="match status" value="1"/>
</dbReference>
<dbReference type="PANTHER" id="PTHR47331:SF5">
    <property type="entry name" value="RIBONUCLEASE H"/>
    <property type="match status" value="1"/>
</dbReference>
<gene>
    <name evidence="2" type="ORF">HPB48_026855</name>
</gene>
<dbReference type="InterPro" id="IPR040676">
    <property type="entry name" value="DUF5641"/>
</dbReference>
<keyword evidence="3" id="KW-1185">Reference proteome</keyword>
<comment type="caution">
    <text evidence="2">The sequence shown here is derived from an EMBL/GenBank/DDBJ whole genome shotgun (WGS) entry which is preliminary data.</text>
</comment>
<organism evidence="2 3">
    <name type="scientific">Haemaphysalis longicornis</name>
    <name type="common">Bush tick</name>
    <dbReference type="NCBI Taxonomy" id="44386"/>
    <lineage>
        <taxon>Eukaryota</taxon>
        <taxon>Metazoa</taxon>
        <taxon>Ecdysozoa</taxon>
        <taxon>Arthropoda</taxon>
        <taxon>Chelicerata</taxon>
        <taxon>Arachnida</taxon>
        <taxon>Acari</taxon>
        <taxon>Parasitiformes</taxon>
        <taxon>Ixodida</taxon>
        <taxon>Ixodoidea</taxon>
        <taxon>Ixodidae</taxon>
        <taxon>Haemaphysalinae</taxon>
        <taxon>Haemaphysalis</taxon>
    </lineage>
</organism>
<name>A0A9J6HCW7_HAELO</name>
<protein>
    <recommendedName>
        <fullName evidence="1">DUF5641 domain-containing protein</fullName>
    </recommendedName>
</protein>
<evidence type="ECO:0000259" key="1">
    <source>
        <dbReference type="Pfam" id="PF18701"/>
    </source>
</evidence>
<dbReference type="OMA" id="HRPKHEE"/>
<evidence type="ECO:0000313" key="3">
    <source>
        <dbReference type="Proteomes" id="UP000821853"/>
    </source>
</evidence>
<feature type="domain" description="DUF5641" evidence="1">
    <location>
        <begin position="2"/>
        <end position="87"/>
    </location>
</feature>
<dbReference type="AlphaFoldDB" id="A0A9J6HCW7"/>
<reference evidence="2 3" key="1">
    <citation type="journal article" date="2020" name="Cell">
        <title>Large-Scale Comparative Analyses of Tick Genomes Elucidate Their Genetic Diversity and Vector Capacities.</title>
        <authorList>
            <consortium name="Tick Genome and Microbiome Consortium (TIGMIC)"/>
            <person name="Jia N."/>
            <person name="Wang J."/>
            <person name="Shi W."/>
            <person name="Du L."/>
            <person name="Sun Y."/>
            <person name="Zhan W."/>
            <person name="Jiang J.F."/>
            <person name="Wang Q."/>
            <person name="Zhang B."/>
            <person name="Ji P."/>
            <person name="Bell-Sakyi L."/>
            <person name="Cui X.M."/>
            <person name="Yuan T.T."/>
            <person name="Jiang B.G."/>
            <person name="Yang W.F."/>
            <person name="Lam T.T."/>
            <person name="Chang Q.C."/>
            <person name="Ding S.J."/>
            <person name="Wang X.J."/>
            <person name="Zhu J.G."/>
            <person name="Ruan X.D."/>
            <person name="Zhao L."/>
            <person name="Wei J.T."/>
            <person name="Ye R.Z."/>
            <person name="Que T.C."/>
            <person name="Du C.H."/>
            <person name="Zhou Y.H."/>
            <person name="Cheng J.X."/>
            <person name="Dai P.F."/>
            <person name="Guo W.B."/>
            <person name="Han X.H."/>
            <person name="Huang E.J."/>
            <person name="Li L.F."/>
            <person name="Wei W."/>
            <person name="Gao Y.C."/>
            <person name="Liu J.Z."/>
            <person name="Shao H.Z."/>
            <person name="Wang X."/>
            <person name="Wang C.C."/>
            <person name="Yang T.C."/>
            <person name="Huo Q.B."/>
            <person name="Li W."/>
            <person name="Chen H.Y."/>
            <person name="Chen S.E."/>
            <person name="Zhou L.G."/>
            <person name="Ni X.B."/>
            <person name="Tian J.H."/>
            <person name="Sheng Y."/>
            <person name="Liu T."/>
            <person name="Pan Y.S."/>
            <person name="Xia L.Y."/>
            <person name="Li J."/>
            <person name="Zhao F."/>
            <person name="Cao W.C."/>
        </authorList>
    </citation>
    <scope>NUCLEOTIDE SEQUENCE [LARGE SCALE GENOMIC DNA]</scope>
    <source>
        <strain evidence="2">HaeL-2018</strain>
    </source>
</reference>
<dbReference type="PANTHER" id="PTHR47331">
    <property type="entry name" value="PHD-TYPE DOMAIN-CONTAINING PROTEIN"/>
    <property type="match status" value="1"/>
</dbReference>
<evidence type="ECO:0000313" key="2">
    <source>
        <dbReference type="EMBL" id="KAH9384833.1"/>
    </source>
</evidence>
<proteinExistence type="predicted"/>